<reference evidence="2" key="1">
    <citation type="journal article" date="2014" name="Int. J. Syst. Evol. Microbiol.">
        <title>Complete genome sequence of Corynebacterium casei LMG S-19264T (=DSM 44701T), isolated from a smear-ripened cheese.</title>
        <authorList>
            <consortium name="US DOE Joint Genome Institute (JGI-PGF)"/>
            <person name="Walter F."/>
            <person name="Albersmeier A."/>
            <person name="Kalinowski J."/>
            <person name="Ruckert C."/>
        </authorList>
    </citation>
    <scope>NUCLEOTIDE SEQUENCE</scope>
    <source>
        <strain evidence="2">JCM 12580</strain>
    </source>
</reference>
<comment type="caution">
    <text evidence="2">The sequence shown here is derived from an EMBL/GenBank/DDBJ whole genome shotgun (WGS) entry which is preliminary data.</text>
</comment>
<dbReference type="Proteomes" id="UP000658382">
    <property type="component" value="Unassembled WGS sequence"/>
</dbReference>
<organism evidence="2 3">
    <name type="scientific">Lentibacillus kapialis</name>
    <dbReference type="NCBI Taxonomy" id="340214"/>
    <lineage>
        <taxon>Bacteria</taxon>
        <taxon>Bacillati</taxon>
        <taxon>Bacillota</taxon>
        <taxon>Bacilli</taxon>
        <taxon>Bacillales</taxon>
        <taxon>Bacillaceae</taxon>
        <taxon>Lentibacillus</taxon>
    </lineage>
</organism>
<proteinExistence type="predicted"/>
<dbReference type="Pfam" id="PF14036">
    <property type="entry name" value="YlaH"/>
    <property type="match status" value="1"/>
</dbReference>
<accession>A0A917Q0U3</accession>
<evidence type="ECO:0000256" key="1">
    <source>
        <dbReference type="SAM" id="Phobius"/>
    </source>
</evidence>
<reference evidence="2" key="2">
    <citation type="submission" date="2020-09" db="EMBL/GenBank/DDBJ databases">
        <authorList>
            <person name="Sun Q."/>
            <person name="Ohkuma M."/>
        </authorList>
    </citation>
    <scope>NUCLEOTIDE SEQUENCE</scope>
    <source>
        <strain evidence="2">JCM 12580</strain>
    </source>
</reference>
<keyword evidence="1" id="KW-0812">Transmembrane</keyword>
<dbReference type="InterPro" id="IPR025620">
    <property type="entry name" value="YlaH"/>
</dbReference>
<feature type="transmembrane region" description="Helical" evidence="1">
    <location>
        <begin position="20"/>
        <end position="39"/>
    </location>
</feature>
<keyword evidence="1" id="KW-0472">Membrane</keyword>
<feature type="transmembrane region" description="Helical" evidence="1">
    <location>
        <begin position="74"/>
        <end position="92"/>
    </location>
</feature>
<evidence type="ECO:0000313" key="2">
    <source>
        <dbReference type="EMBL" id="GGK04252.1"/>
    </source>
</evidence>
<gene>
    <name evidence="2" type="ORF">GCM10007063_28230</name>
</gene>
<name>A0A917Q0U3_9BACI</name>
<feature type="transmembrane region" description="Helical" evidence="1">
    <location>
        <begin position="51"/>
        <end position="68"/>
    </location>
</feature>
<dbReference type="EMBL" id="BMNQ01000052">
    <property type="protein sequence ID" value="GGK04252.1"/>
    <property type="molecule type" value="Genomic_DNA"/>
</dbReference>
<protein>
    <submittedName>
        <fullName evidence="2">Membrane protein</fullName>
    </submittedName>
</protein>
<keyword evidence="1" id="KW-1133">Transmembrane helix</keyword>
<evidence type="ECO:0000313" key="3">
    <source>
        <dbReference type="Proteomes" id="UP000658382"/>
    </source>
</evidence>
<dbReference type="AlphaFoldDB" id="A0A917Q0U3"/>
<sequence>MENSFSLVYEWILHYRDSINIFWVFYIINLILSAIAYKLGFAKKLPLLKSVFVYVMLAVGMLILNLFSLVGYPITDSLIVICLVLGIYRFRLHRERKSKKA</sequence>
<keyword evidence="3" id="KW-1185">Reference proteome</keyword>
<dbReference type="RefSeq" id="WP_188633755.1">
    <property type="nucleotide sequence ID" value="NZ_BMNQ01000052.1"/>
</dbReference>